<evidence type="ECO:0000256" key="1">
    <source>
        <dbReference type="ARBA" id="ARBA00000200"/>
    </source>
</evidence>
<dbReference type="SUPFAM" id="SSF69765">
    <property type="entry name" value="IpsF-like"/>
    <property type="match status" value="1"/>
</dbReference>
<name>A0A075G0Y0_9EURY</name>
<accession>A0A075G0Y0</accession>
<evidence type="ECO:0000256" key="4">
    <source>
        <dbReference type="ARBA" id="ARBA00012579"/>
    </source>
</evidence>
<dbReference type="Gene3D" id="3.30.1330.50">
    <property type="entry name" value="2-C-methyl-D-erythritol 2,4-cyclodiphosphate synthase"/>
    <property type="match status" value="1"/>
</dbReference>
<evidence type="ECO:0000256" key="6">
    <source>
        <dbReference type="ARBA" id="ARBA00023229"/>
    </source>
</evidence>
<reference evidence="9" key="1">
    <citation type="journal article" date="2014" name="Genome Biol. Evol.">
        <title>Pangenome evidence for extensive interdomain horizontal transfer affecting lineage core and shell genes in uncultured planktonic thaumarchaeota and euryarchaeota.</title>
        <authorList>
            <person name="Deschamps P."/>
            <person name="Zivanovic Y."/>
            <person name="Moreira D."/>
            <person name="Rodriguez-Valera F."/>
            <person name="Lopez-Garcia P."/>
        </authorList>
    </citation>
    <scope>NUCLEOTIDE SEQUENCE</scope>
</reference>
<evidence type="ECO:0000256" key="7">
    <source>
        <dbReference type="ARBA" id="ARBA00023239"/>
    </source>
</evidence>
<keyword evidence="6" id="KW-0414">Isoprene biosynthesis</keyword>
<proteinExistence type="inferred from homology"/>
<dbReference type="GO" id="GO:0016114">
    <property type="term" value="P:terpenoid biosynthetic process"/>
    <property type="evidence" value="ECO:0007669"/>
    <property type="project" value="InterPro"/>
</dbReference>
<dbReference type="AlphaFoldDB" id="A0A075G0Y0"/>
<dbReference type="EC" id="4.6.1.12" evidence="4"/>
<dbReference type="PANTHER" id="PTHR43181:SF1">
    <property type="entry name" value="2-C-METHYL-D-ERYTHRITOL 2,4-CYCLODIPHOSPHATE SYNTHASE, CHLOROPLASTIC"/>
    <property type="match status" value="1"/>
</dbReference>
<dbReference type="UniPathway" id="UPA00056">
    <property type="reaction ID" value="UER00095"/>
</dbReference>
<dbReference type="NCBIfam" id="TIGR00151">
    <property type="entry name" value="ispF"/>
    <property type="match status" value="1"/>
</dbReference>
<comment type="cofactor">
    <cofactor evidence="2">
        <name>a divalent metal cation</name>
        <dbReference type="ChEBI" id="CHEBI:60240"/>
    </cofactor>
</comment>
<sequence>MKMTISMTQERIGIGSDTHRFDTQRPLVLGGVTIPGAPGLSGHSDADALTHAIIDALLGAAALGDIGTHFPSSDAKWKNANSLNLLTQVVDLLSQHGYRIGNIDAIVTTESPPLQKHLVPMRQRLASAMGIISEDVSVKATRTEGLGTLGRGEGLNALAIVRILKSPAKS</sequence>
<dbReference type="GO" id="GO:0008685">
    <property type="term" value="F:2-C-methyl-D-erythritol 2,4-cyclodiphosphate synthase activity"/>
    <property type="evidence" value="ECO:0007669"/>
    <property type="project" value="UniProtKB-EC"/>
</dbReference>
<dbReference type="GO" id="GO:0019288">
    <property type="term" value="P:isopentenyl diphosphate biosynthetic process, methylerythritol 4-phosphate pathway"/>
    <property type="evidence" value="ECO:0007669"/>
    <property type="project" value="UniProtKB-UniPathway"/>
</dbReference>
<dbReference type="InterPro" id="IPR036571">
    <property type="entry name" value="MECDP_synthase_sf"/>
</dbReference>
<dbReference type="CDD" id="cd00554">
    <property type="entry name" value="MECDP_synthase"/>
    <property type="match status" value="1"/>
</dbReference>
<dbReference type="Pfam" id="PF02542">
    <property type="entry name" value="YgbB"/>
    <property type="match status" value="1"/>
</dbReference>
<dbReference type="PANTHER" id="PTHR43181">
    <property type="entry name" value="2-C-METHYL-D-ERYTHRITOL 2,4-CYCLODIPHOSPHATE SYNTHASE, CHLOROPLASTIC"/>
    <property type="match status" value="1"/>
</dbReference>
<keyword evidence="7 9" id="KW-0456">Lyase</keyword>
<evidence type="ECO:0000256" key="5">
    <source>
        <dbReference type="ARBA" id="ARBA00022723"/>
    </source>
</evidence>
<feature type="domain" description="2-C-methyl-D-erythritol 2,4-cyclodiphosphate synthase" evidence="8">
    <location>
        <begin position="11"/>
        <end position="163"/>
    </location>
</feature>
<protein>
    <recommendedName>
        <fullName evidence="4">2-C-methyl-D-erythritol 2,4-cyclodiphosphate synthase</fullName>
        <ecNumber evidence="4">4.6.1.12</ecNumber>
    </recommendedName>
</protein>
<evidence type="ECO:0000313" key="9">
    <source>
        <dbReference type="EMBL" id="AIE95482.1"/>
    </source>
</evidence>
<gene>
    <name evidence="9" type="primary">ispF</name>
</gene>
<dbReference type="EMBL" id="KF900453">
    <property type="protein sequence ID" value="AIE95482.1"/>
    <property type="molecule type" value="Genomic_DNA"/>
</dbReference>
<keyword evidence="5" id="KW-0479">Metal-binding</keyword>
<evidence type="ECO:0000259" key="8">
    <source>
        <dbReference type="Pfam" id="PF02542"/>
    </source>
</evidence>
<dbReference type="PROSITE" id="PS01350">
    <property type="entry name" value="ISPF"/>
    <property type="match status" value="1"/>
</dbReference>
<evidence type="ECO:0000256" key="3">
    <source>
        <dbReference type="ARBA" id="ARBA00004709"/>
    </source>
</evidence>
<organism evidence="9">
    <name type="scientific">uncultured marine group II/III euryarchaeote AD1000_66_E09</name>
    <dbReference type="NCBI Taxonomy" id="1457798"/>
    <lineage>
        <taxon>Archaea</taxon>
        <taxon>Methanobacteriati</taxon>
        <taxon>Methanobacteriota</taxon>
        <taxon>environmental samples</taxon>
    </lineage>
</organism>
<dbReference type="InterPro" id="IPR003526">
    <property type="entry name" value="MECDP_synthase"/>
</dbReference>
<dbReference type="InterPro" id="IPR020555">
    <property type="entry name" value="MECDP_synthase_CS"/>
</dbReference>
<dbReference type="HAMAP" id="MF_00107">
    <property type="entry name" value="IspF"/>
    <property type="match status" value="1"/>
</dbReference>
<comment type="catalytic activity">
    <reaction evidence="1">
        <text>4-CDP-2-C-methyl-D-erythritol 2-phosphate = 2-C-methyl-D-erythritol 2,4-cyclic diphosphate + CMP</text>
        <dbReference type="Rhea" id="RHEA:23864"/>
        <dbReference type="ChEBI" id="CHEBI:57919"/>
        <dbReference type="ChEBI" id="CHEBI:58483"/>
        <dbReference type="ChEBI" id="CHEBI:60377"/>
        <dbReference type="EC" id="4.6.1.12"/>
    </reaction>
</comment>
<comment type="pathway">
    <text evidence="3">Isoprenoid biosynthesis; isopentenyl diphosphate biosynthesis via DXP pathway; isopentenyl diphosphate from 1-deoxy-D-xylulose 5-phosphate: step 4/6.</text>
</comment>
<evidence type="ECO:0000256" key="2">
    <source>
        <dbReference type="ARBA" id="ARBA00001968"/>
    </source>
</evidence>
<dbReference type="GO" id="GO:0046872">
    <property type="term" value="F:metal ion binding"/>
    <property type="evidence" value="ECO:0007669"/>
    <property type="project" value="UniProtKB-KW"/>
</dbReference>